<comment type="caution">
    <text evidence="2">The sequence shown here is derived from an EMBL/GenBank/DDBJ whole genome shotgun (WGS) entry which is preliminary data.</text>
</comment>
<feature type="non-terminal residue" evidence="2">
    <location>
        <position position="57"/>
    </location>
</feature>
<evidence type="ECO:0000313" key="2">
    <source>
        <dbReference type="EMBL" id="GAG11717.1"/>
    </source>
</evidence>
<accession>X0VKH8</accession>
<protein>
    <submittedName>
        <fullName evidence="2">Uncharacterized protein</fullName>
    </submittedName>
</protein>
<dbReference type="AlphaFoldDB" id="X0VKH8"/>
<evidence type="ECO:0000256" key="1">
    <source>
        <dbReference type="SAM" id="MobiDB-lite"/>
    </source>
</evidence>
<feature type="compositionally biased region" description="Basic and acidic residues" evidence="1">
    <location>
        <begin position="39"/>
        <end position="49"/>
    </location>
</feature>
<name>X0VKH8_9ZZZZ</name>
<sequence length="57" mass="6626">MLMKRMGFLIIILILSSFIYLSPYNAARAQSVSFGDAQEDARVEKEKRYKKDRAKAR</sequence>
<dbReference type="EMBL" id="BARS01023456">
    <property type="protein sequence ID" value="GAG11717.1"/>
    <property type="molecule type" value="Genomic_DNA"/>
</dbReference>
<proteinExistence type="predicted"/>
<reference evidence="2" key="1">
    <citation type="journal article" date="2014" name="Front. Microbiol.">
        <title>High frequency of phylogenetically diverse reductive dehalogenase-homologous genes in deep subseafloor sedimentary metagenomes.</title>
        <authorList>
            <person name="Kawai M."/>
            <person name="Futagami T."/>
            <person name="Toyoda A."/>
            <person name="Takaki Y."/>
            <person name="Nishi S."/>
            <person name="Hori S."/>
            <person name="Arai W."/>
            <person name="Tsubouchi T."/>
            <person name="Morono Y."/>
            <person name="Uchiyama I."/>
            <person name="Ito T."/>
            <person name="Fujiyama A."/>
            <person name="Inagaki F."/>
            <person name="Takami H."/>
        </authorList>
    </citation>
    <scope>NUCLEOTIDE SEQUENCE</scope>
    <source>
        <strain evidence="2">Expedition CK06-06</strain>
    </source>
</reference>
<gene>
    <name evidence="2" type="ORF">S01H1_37349</name>
</gene>
<feature type="region of interest" description="Disordered" evidence="1">
    <location>
        <begin position="32"/>
        <end position="57"/>
    </location>
</feature>
<organism evidence="2">
    <name type="scientific">marine sediment metagenome</name>
    <dbReference type="NCBI Taxonomy" id="412755"/>
    <lineage>
        <taxon>unclassified sequences</taxon>
        <taxon>metagenomes</taxon>
        <taxon>ecological metagenomes</taxon>
    </lineage>
</organism>